<evidence type="ECO:0000313" key="11">
    <source>
        <dbReference type="Proteomes" id="UP001501624"/>
    </source>
</evidence>
<feature type="active site" description="Charge relay system" evidence="5">
    <location>
        <position position="370"/>
    </location>
</feature>
<dbReference type="PROSITE" id="PS00138">
    <property type="entry name" value="SUBTILASE_SER"/>
    <property type="match status" value="1"/>
</dbReference>
<reference evidence="11" key="1">
    <citation type="journal article" date="2019" name="Int. J. Syst. Evol. Microbiol.">
        <title>The Global Catalogue of Microorganisms (GCM) 10K type strain sequencing project: providing services to taxonomists for standard genome sequencing and annotation.</title>
        <authorList>
            <consortium name="The Broad Institute Genomics Platform"/>
            <consortium name="The Broad Institute Genome Sequencing Center for Infectious Disease"/>
            <person name="Wu L."/>
            <person name="Ma J."/>
        </authorList>
    </citation>
    <scope>NUCLEOTIDE SEQUENCE [LARGE SCALE GENOMIC DNA]</scope>
    <source>
        <strain evidence="11">JCM 17017</strain>
    </source>
</reference>
<dbReference type="RefSeq" id="WP_237337356.1">
    <property type="nucleotide sequence ID" value="NZ_JAKGSD010000019.1"/>
</dbReference>
<keyword evidence="2 5" id="KW-0645">Protease</keyword>
<evidence type="ECO:0000256" key="1">
    <source>
        <dbReference type="ARBA" id="ARBA00011073"/>
    </source>
</evidence>
<feature type="active site" description="Charge relay system" evidence="5">
    <location>
        <position position="150"/>
    </location>
</feature>
<dbReference type="InterPro" id="IPR023827">
    <property type="entry name" value="Peptidase_S8_Asp-AS"/>
</dbReference>
<name>A0ABP7JNZ8_9PSEU</name>
<protein>
    <submittedName>
        <fullName evidence="10">S8 family serine peptidase</fullName>
    </submittedName>
</protein>
<feature type="chain" id="PRO_5046139384" evidence="8">
    <location>
        <begin position="26"/>
        <end position="444"/>
    </location>
</feature>
<dbReference type="Gene3D" id="3.40.50.200">
    <property type="entry name" value="Peptidase S8/S53 domain"/>
    <property type="match status" value="1"/>
</dbReference>
<dbReference type="PROSITE" id="PS00137">
    <property type="entry name" value="SUBTILASE_HIS"/>
    <property type="match status" value="1"/>
</dbReference>
<keyword evidence="11" id="KW-1185">Reference proteome</keyword>
<proteinExistence type="inferred from homology"/>
<dbReference type="PROSITE" id="PS51892">
    <property type="entry name" value="SUBTILASE"/>
    <property type="match status" value="1"/>
</dbReference>
<evidence type="ECO:0000256" key="7">
    <source>
        <dbReference type="SAM" id="MobiDB-lite"/>
    </source>
</evidence>
<dbReference type="InterPro" id="IPR015500">
    <property type="entry name" value="Peptidase_S8_subtilisin-rel"/>
</dbReference>
<dbReference type="SUPFAM" id="SSF52743">
    <property type="entry name" value="Subtilisin-like"/>
    <property type="match status" value="1"/>
</dbReference>
<gene>
    <name evidence="10" type="ORF">GCM10022380_78880</name>
</gene>
<evidence type="ECO:0000256" key="5">
    <source>
        <dbReference type="PROSITE-ProRule" id="PRU01240"/>
    </source>
</evidence>
<sequence length="444" mass="45189">MPGFGRSLVAVACAVLVVAPAHVAAAEPEQACSDSGRDVRYLVVFDRDTPEPAARDQVRAACGQLTGYHPQIGVGVATSGEPDFAPRMGPGRTYSAQNERRAGQRSARPSLRATTPSEVPSTDRAGEQWNLAAVGGPGTGSPDVVVGVLDSGIDPDHPDLAEALDRGDSAGCLSGVPDPVERAWRATTSAHGTHVAGIIAAADDGRGTTGVAPGTRVASVKVIDDRGLVTPEAVVCGLMWAAERGMAVTNSSFAINTWASSCAWTPEREVVREAVGRALTYSASRGTVNVAAATNDAVDLTPASRAGGCDALPAALRDVVAVSAVGPDEVKAGYSSYGLGVVDLTAPGGDRGTCVLSTTPGGYGELCGTSMAAPHVAGAAAVLAAERPGSTARQLRRALEERARPVPCPADYDLTGDGRQDAFCAGYTGYNGFYGHGLVRIGAG</sequence>
<evidence type="ECO:0000256" key="2">
    <source>
        <dbReference type="ARBA" id="ARBA00022670"/>
    </source>
</evidence>
<dbReference type="EMBL" id="BAABCM010000017">
    <property type="protein sequence ID" value="GAA3848931.1"/>
    <property type="molecule type" value="Genomic_DNA"/>
</dbReference>
<feature type="active site" description="Charge relay system" evidence="5">
    <location>
        <position position="191"/>
    </location>
</feature>
<dbReference type="PROSITE" id="PS00136">
    <property type="entry name" value="SUBTILASE_ASP"/>
    <property type="match status" value="1"/>
</dbReference>
<dbReference type="Pfam" id="PF00082">
    <property type="entry name" value="Peptidase_S8"/>
    <property type="match status" value="1"/>
</dbReference>
<dbReference type="Proteomes" id="UP001501624">
    <property type="component" value="Unassembled WGS sequence"/>
</dbReference>
<keyword evidence="8" id="KW-0732">Signal</keyword>
<evidence type="ECO:0000256" key="4">
    <source>
        <dbReference type="ARBA" id="ARBA00022825"/>
    </source>
</evidence>
<feature type="signal peptide" evidence="8">
    <location>
        <begin position="1"/>
        <end position="25"/>
    </location>
</feature>
<evidence type="ECO:0000256" key="6">
    <source>
        <dbReference type="RuleBase" id="RU003355"/>
    </source>
</evidence>
<feature type="region of interest" description="Disordered" evidence="7">
    <location>
        <begin position="76"/>
        <end position="125"/>
    </location>
</feature>
<feature type="domain" description="Peptidase S8/S53" evidence="9">
    <location>
        <begin position="143"/>
        <end position="437"/>
    </location>
</feature>
<dbReference type="InterPro" id="IPR050131">
    <property type="entry name" value="Peptidase_S8_subtilisin-like"/>
</dbReference>
<dbReference type="InterPro" id="IPR023828">
    <property type="entry name" value="Peptidase_S8_Ser-AS"/>
</dbReference>
<keyword evidence="3 5" id="KW-0378">Hydrolase</keyword>
<comment type="caution">
    <text evidence="10">The sequence shown here is derived from an EMBL/GenBank/DDBJ whole genome shotgun (WGS) entry which is preliminary data.</text>
</comment>
<dbReference type="PANTHER" id="PTHR43806">
    <property type="entry name" value="PEPTIDASE S8"/>
    <property type="match status" value="1"/>
</dbReference>
<evidence type="ECO:0000256" key="8">
    <source>
        <dbReference type="SAM" id="SignalP"/>
    </source>
</evidence>
<keyword evidence="4 5" id="KW-0720">Serine protease</keyword>
<dbReference type="InterPro" id="IPR022398">
    <property type="entry name" value="Peptidase_S8_His-AS"/>
</dbReference>
<dbReference type="PANTHER" id="PTHR43806:SF11">
    <property type="entry name" value="CEREVISIN-RELATED"/>
    <property type="match status" value="1"/>
</dbReference>
<dbReference type="InterPro" id="IPR000209">
    <property type="entry name" value="Peptidase_S8/S53_dom"/>
</dbReference>
<organism evidence="10 11">
    <name type="scientific">Amycolatopsis tucumanensis</name>
    <dbReference type="NCBI Taxonomy" id="401106"/>
    <lineage>
        <taxon>Bacteria</taxon>
        <taxon>Bacillati</taxon>
        <taxon>Actinomycetota</taxon>
        <taxon>Actinomycetes</taxon>
        <taxon>Pseudonocardiales</taxon>
        <taxon>Pseudonocardiaceae</taxon>
        <taxon>Amycolatopsis</taxon>
    </lineage>
</organism>
<evidence type="ECO:0000256" key="3">
    <source>
        <dbReference type="ARBA" id="ARBA00022801"/>
    </source>
</evidence>
<accession>A0ABP7JNZ8</accession>
<dbReference type="InterPro" id="IPR036852">
    <property type="entry name" value="Peptidase_S8/S53_dom_sf"/>
</dbReference>
<comment type="similarity">
    <text evidence="1 5 6">Belongs to the peptidase S8 family.</text>
</comment>
<evidence type="ECO:0000313" key="10">
    <source>
        <dbReference type="EMBL" id="GAA3848931.1"/>
    </source>
</evidence>
<dbReference type="PRINTS" id="PR00723">
    <property type="entry name" value="SUBTILISIN"/>
</dbReference>
<evidence type="ECO:0000259" key="9">
    <source>
        <dbReference type="Pfam" id="PF00082"/>
    </source>
</evidence>